<dbReference type="RefSeq" id="WP_144333694.1">
    <property type="nucleotide sequence ID" value="NZ_VLPL01000006.1"/>
</dbReference>
<protein>
    <submittedName>
        <fullName evidence="3">Glycosyltransferase</fullName>
    </submittedName>
</protein>
<evidence type="ECO:0000313" key="3">
    <source>
        <dbReference type="EMBL" id="TSJ42063.1"/>
    </source>
</evidence>
<evidence type="ECO:0000259" key="1">
    <source>
        <dbReference type="Pfam" id="PF00534"/>
    </source>
</evidence>
<dbReference type="AlphaFoldDB" id="A0A556MQ47"/>
<evidence type="ECO:0000313" key="4">
    <source>
        <dbReference type="Proteomes" id="UP000316008"/>
    </source>
</evidence>
<dbReference type="GO" id="GO:0005975">
    <property type="term" value="P:carbohydrate metabolic process"/>
    <property type="evidence" value="ECO:0007669"/>
    <property type="project" value="InterPro"/>
</dbReference>
<dbReference type="SUPFAM" id="SSF53756">
    <property type="entry name" value="UDP-Glycosyltransferase/glycogen phosphorylase"/>
    <property type="match status" value="1"/>
</dbReference>
<name>A0A556MQ47_9FLAO</name>
<dbReference type="InterPro" id="IPR001296">
    <property type="entry name" value="Glyco_trans_1"/>
</dbReference>
<gene>
    <name evidence="3" type="ORF">FO442_13320</name>
</gene>
<comment type="caution">
    <text evidence="3">The sequence shown here is derived from an EMBL/GenBank/DDBJ whole genome shotgun (WGS) entry which is preliminary data.</text>
</comment>
<sequence length="783" mass="88942">MKHPINFSRFAQPLFPNHHADSGVRLAKLEVPVVLLITSYPPRECGIATYSQDLLEALKQQFDQSFEVQVCALEDGFTDHQYPKEVTYTLQTGIPIEYAALANKINNNDRIGLIVIQHEFGLFRIDDENTFLKFIQFLKKPVVTVFHTVLPNPNGKRKTHVRNIGLFSDSIIVMTNHAAEILKNEYAIPAKKISLIPHGTHLVPHLDKEQLKQKFGLQRKTILSTFGLLSSGKGIETTLEALPQIVSRDPGIVFLIIGKTHPGVIASEGEAYRESLKAKVKNLKLENHVLFVNKYLSLKELLEYLQLTDIYLFTSRDPNQSVSGTFSYAMSCGCPIISTPIPHAKEFLNEETGIIVDFSKPDQLAHAIEQLLENESLRERFTSNGLERIAPTAWENSSIAHARLFQRLTSGKIELHYALPEINLAHFSKLTDRFGMIQFSKINQPDRDSGYTLDDNARAMIARCMYYETTLDGASLVAIQTYLKFISFCQQPGGEFLNYVDQDQLFSNQNFETNLSDSNGRAIWALGYLISKQHILPEQFGIMAKSILEKALKTVENMHSPRAIAFAIKGLYFSNLEEQSPRIKSCIKLLADRLIGIYRSESEENWPWFESYLTYANSILPEALLCAWKETGDQFYKIVAKKSFDFLLSLTFSKTGIKLISNKSWLHKGHKPEEFGEQPIDVAYTILALDHFHETFGNEGYLKKSELAFSWFLGNNHLSRIIYNPGTGGCYDGLEREHINLNQGAESTISYLIARMTIEKQHNTRMIQPKKIHMISVEKSYNE</sequence>
<keyword evidence="3" id="KW-0808">Transferase</keyword>
<organism evidence="3 4">
    <name type="scientific">Fluviicola chungangensis</name>
    <dbReference type="NCBI Taxonomy" id="2597671"/>
    <lineage>
        <taxon>Bacteria</taxon>
        <taxon>Pseudomonadati</taxon>
        <taxon>Bacteroidota</taxon>
        <taxon>Flavobacteriia</taxon>
        <taxon>Flavobacteriales</taxon>
        <taxon>Crocinitomicaceae</taxon>
        <taxon>Fluviicola</taxon>
    </lineage>
</organism>
<dbReference type="Pfam" id="PF13439">
    <property type="entry name" value="Glyco_transf_4"/>
    <property type="match status" value="1"/>
</dbReference>
<dbReference type="PANTHER" id="PTHR12526:SF572">
    <property type="entry name" value="BLL5144 PROTEIN"/>
    <property type="match status" value="1"/>
</dbReference>
<dbReference type="SUPFAM" id="SSF48208">
    <property type="entry name" value="Six-hairpin glycosidases"/>
    <property type="match status" value="1"/>
</dbReference>
<dbReference type="InterPro" id="IPR028098">
    <property type="entry name" value="Glyco_trans_4-like_N"/>
</dbReference>
<dbReference type="PANTHER" id="PTHR12526">
    <property type="entry name" value="GLYCOSYLTRANSFERASE"/>
    <property type="match status" value="1"/>
</dbReference>
<feature type="domain" description="Glycosyltransferase subfamily 4-like N-terminal" evidence="2">
    <location>
        <begin position="46"/>
        <end position="200"/>
    </location>
</feature>
<evidence type="ECO:0000259" key="2">
    <source>
        <dbReference type="Pfam" id="PF13439"/>
    </source>
</evidence>
<dbReference type="OrthoDB" id="9765330at2"/>
<dbReference type="Pfam" id="PF00534">
    <property type="entry name" value="Glycos_transf_1"/>
    <property type="match status" value="1"/>
</dbReference>
<keyword evidence="4" id="KW-1185">Reference proteome</keyword>
<dbReference type="GO" id="GO:0016757">
    <property type="term" value="F:glycosyltransferase activity"/>
    <property type="evidence" value="ECO:0007669"/>
    <property type="project" value="InterPro"/>
</dbReference>
<dbReference type="Proteomes" id="UP000316008">
    <property type="component" value="Unassembled WGS sequence"/>
</dbReference>
<dbReference type="EMBL" id="VLPL01000006">
    <property type="protein sequence ID" value="TSJ42063.1"/>
    <property type="molecule type" value="Genomic_DNA"/>
</dbReference>
<dbReference type="InterPro" id="IPR008928">
    <property type="entry name" value="6-hairpin_glycosidase_sf"/>
</dbReference>
<proteinExistence type="predicted"/>
<accession>A0A556MQ47</accession>
<reference evidence="3 4" key="1">
    <citation type="submission" date="2019-07" db="EMBL/GenBank/DDBJ databases">
        <authorList>
            <person name="Huq M.A."/>
        </authorList>
    </citation>
    <scope>NUCLEOTIDE SEQUENCE [LARGE SCALE GENOMIC DNA]</scope>
    <source>
        <strain evidence="3 4">MAH-3</strain>
    </source>
</reference>
<feature type="domain" description="Glycosyl transferase family 1" evidence="1">
    <location>
        <begin position="207"/>
        <end position="386"/>
    </location>
</feature>
<dbReference type="Gene3D" id="3.40.50.2000">
    <property type="entry name" value="Glycogen Phosphorylase B"/>
    <property type="match status" value="2"/>
</dbReference>